<sequence length="1013" mass="109738">MKKILSLVLVLSMVLGSFGFAFASNEAAGMERVVEAGAFGVGGLRLNDVATRAELATIVLRLHGYTDEAIKALNEKADFTDVPEGHWAAPFVGLAAKEGLFQGYGNGFFGPADSANYAQLMTVMLRSLGYGEEMADLAWPNGFLVKAAAVGIEVDFSIDPLAPVKRQVVGKTMEQVLDVNLNGQDTTLADKLGIEPKEPVDVVPATLEVKSIEANTAKSFLVTFNKPVEDTAKFDFTVKRGTATTTITTKWNDAKTEATLEASAKLPEGIFTITVTDKTGEDAVEMAKVEREITKEKIVSVDFDSEVITRISDTHGVVGFTTRNQYGEDITDTPLGRGLNWITSTKDHHVEYKSGVIEFRHDTEQVLNELKDLKSVVVTVRDTTASFVATKTFSVSDTVSIVSDIKVNGIVDEKGNEVKFIFNAANTYYLDFEAYDGLGKLVTYQPALDAKVYGTEVFSVRSTNTIVTPKLEKHPDTGKAAIRLELDGAATVTYDTPISFILMAPFTGKTATFNATLSRSARVEKFSLQSPVETATEGRRIEIPFSAFDQDGKEVTQYDDLKPFITFSPKDDIEWVRQSDGSAKLTGKFNKGMVYITATVDGTITGSFSQISIDVKEASVPSSITALRHTIAFTYNGDKDKPYDSDEASSWSRRLSHFTVKDQFDRNVNLRVDSESILDGTAFEIRVKSSSEDIIRVEEGHGAVKDGDYVILTGNTDNSVTFRAGKTTGTATITYELWGKEKVDNGYSALKRIDSATTIAYNVKPEDIRKAKITTDHDRDLFVVGELTRYGNKTALTATKLGDKMVNEFSVLGVLNNGMEVRLPSTMRAGYTSSNTNFKLIGDDLNQVQVISIGSATTASTTVTGYVYGKSGVLAASTEIKASTVAPTPTAVNVSYSEDFQRAANIDNDIITISASDFNALVVDKNLLSFDKEGNELTEAGVRFRVNTQYGLSNSGVVERLVVSQTGASNVNISLSTGLVTLTGGDTTPNTGEFTITAIAANGQQKVIKIVIK</sequence>
<dbReference type="RefSeq" id="WP_091538823.1">
    <property type="nucleotide sequence ID" value="NZ_FMUS01000001.1"/>
</dbReference>
<dbReference type="InterPro" id="IPR001119">
    <property type="entry name" value="SLH_dom"/>
</dbReference>
<dbReference type="PROSITE" id="PS51272">
    <property type="entry name" value="SLH"/>
    <property type="match status" value="1"/>
</dbReference>
<keyword evidence="2" id="KW-0677">Repeat</keyword>
<proteinExistence type="predicted"/>
<dbReference type="OrthoDB" id="2077894at2"/>
<dbReference type="InterPro" id="IPR014755">
    <property type="entry name" value="Cu-Rt/internalin_Ig-like"/>
</dbReference>
<accession>A0A1G5AIN1</accession>
<keyword evidence="1 3" id="KW-0732">Signal</keyword>
<dbReference type="Pfam" id="PF00395">
    <property type="entry name" value="SLH"/>
    <property type="match status" value="1"/>
</dbReference>
<gene>
    <name evidence="5" type="ORF">SAMN03080606_00153</name>
</gene>
<evidence type="ECO:0000256" key="3">
    <source>
        <dbReference type="SAM" id="SignalP"/>
    </source>
</evidence>
<name>A0A1G5AIN1_9FIRM</name>
<evidence type="ECO:0000313" key="6">
    <source>
        <dbReference type="Proteomes" id="UP000198636"/>
    </source>
</evidence>
<evidence type="ECO:0000259" key="4">
    <source>
        <dbReference type="PROSITE" id="PS51272"/>
    </source>
</evidence>
<reference evidence="5 6" key="1">
    <citation type="submission" date="2016-10" db="EMBL/GenBank/DDBJ databases">
        <authorList>
            <person name="de Groot N.N."/>
        </authorList>
    </citation>
    <scope>NUCLEOTIDE SEQUENCE [LARGE SCALE GENOMIC DNA]</scope>
    <source>
        <strain evidence="5 6">DSM 18978</strain>
    </source>
</reference>
<dbReference type="Gene3D" id="2.60.40.1220">
    <property type="match status" value="1"/>
</dbReference>
<dbReference type="EMBL" id="FMUS01000001">
    <property type="protein sequence ID" value="SCX77717.1"/>
    <property type="molecule type" value="Genomic_DNA"/>
</dbReference>
<dbReference type="STRING" id="1120976.SAMN03080606_00153"/>
<keyword evidence="6" id="KW-1185">Reference proteome</keyword>
<feature type="signal peptide" evidence="3">
    <location>
        <begin position="1"/>
        <end position="23"/>
    </location>
</feature>
<feature type="chain" id="PRO_5011625763" evidence="3">
    <location>
        <begin position="24"/>
        <end position="1013"/>
    </location>
</feature>
<evidence type="ECO:0000313" key="5">
    <source>
        <dbReference type="EMBL" id="SCX77717.1"/>
    </source>
</evidence>
<protein>
    <submittedName>
        <fullName evidence="5">S-layer homology domain-containing protein</fullName>
    </submittedName>
</protein>
<dbReference type="AlphaFoldDB" id="A0A1G5AIN1"/>
<evidence type="ECO:0000256" key="1">
    <source>
        <dbReference type="ARBA" id="ARBA00022729"/>
    </source>
</evidence>
<organism evidence="5 6">
    <name type="scientific">Alkaliphilus peptidifermentans DSM 18978</name>
    <dbReference type="NCBI Taxonomy" id="1120976"/>
    <lineage>
        <taxon>Bacteria</taxon>
        <taxon>Bacillati</taxon>
        <taxon>Bacillota</taxon>
        <taxon>Clostridia</taxon>
        <taxon>Peptostreptococcales</taxon>
        <taxon>Natronincolaceae</taxon>
        <taxon>Alkaliphilus</taxon>
    </lineage>
</organism>
<feature type="domain" description="SLH" evidence="4">
    <location>
        <begin position="75"/>
        <end position="138"/>
    </location>
</feature>
<evidence type="ECO:0000256" key="2">
    <source>
        <dbReference type="ARBA" id="ARBA00022737"/>
    </source>
</evidence>
<dbReference type="Proteomes" id="UP000198636">
    <property type="component" value="Unassembled WGS sequence"/>
</dbReference>